<keyword evidence="5 7" id="KW-0119">Carbohydrate metabolism</keyword>
<sequence length="186" mass="21136">MTKYPAIFLDRDGTINEEVGYLNHLSRLRILKGVPQALKLLQSAGFKLFVVTNQSGPARGYFPAELVDRIHDEIQKRLQRSGVNVEEFFVCLHHPEEKCSCRKPNTGLLEKAFAKYPILREKSYVIGDRLIDVELALRAGLKGILVLTGYGRGEAQYLLPKKDFRPYFIAQNLVEAAEFILKDSQI</sequence>
<gene>
    <name evidence="11" type="ORF">THC_0159</name>
</gene>
<dbReference type="Pfam" id="PF13242">
    <property type="entry name" value="Hydrolase_like"/>
    <property type="match status" value="1"/>
</dbReference>
<dbReference type="GO" id="GO:0005975">
    <property type="term" value="P:carbohydrate metabolic process"/>
    <property type="evidence" value="ECO:0007669"/>
    <property type="project" value="InterPro"/>
</dbReference>
<dbReference type="NCBIfam" id="TIGR01662">
    <property type="entry name" value="HAD-SF-IIIA"/>
    <property type="match status" value="1"/>
</dbReference>
<evidence type="ECO:0000256" key="5">
    <source>
        <dbReference type="ARBA" id="ARBA00023277"/>
    </source>
</evidence>
<feature type="binding site" evidence="10">
    <location>
        <position position="93"/>
    </location>
    <ligand>
        <name>Zn(2+)</name>
        <dbReference type="ChEBI" id="CHEBI:29105"/>
    </ligand>
</feature>
<dbReference type="NCBIfam" id="TIGR01656">
    <property type="entry name" value="Histidinol-ppas"/>
    <property type="match status" value="1"/>
</dbReference>
<comment type="subcellular location">
    <subcellularLocation>
        <location evidence="1 7">Cytoplasm</location>
    </subcellularLocation>
</comment>
<keyword evidence="4 7" id="KW-0378">Hydrolase</keyword>
<reference evidence="12" key="2">
    <citation type="journal article" date="2016" name="Int. J. Syst. Evol. Microbiol.">
        <title>Caldimicrobium thiodismutans sp. nov., a sulfur-disproportionating bacterium isolated from a hot spring.</title>
        <authorList>
            <person name="Kojima H."/>
            <person name="Umezawa K."/>
            <person name="Fukui M."/>
        </authorList>
    </citation>
    <scope>NUCLEOTIDE SEQUENCE [LARGE SCALE GENOMIC DNA]</scope>
    <source>
        <strain evidence="12">TF1</strain>
    </source>
</reference>
<dbReference type="RefSeq" id="WP_068511936.1">
    <property type="nucleotide sequence ID" value="NZ_AP014945.1"/>
</dbReference>
<dbReference type="GO" id="GO:0005737">
    <property type="term" value="C:cytoplasm"/>
    <property type="evidence" value="ECO:0007669"/>
    <property type="project" value="UniProtKB-SubCell"/>
</dbReference>
<keyword evidence="12" id="KW-1185">Reference proteome</keyword>
<protein>
    <recommendedName>
        <fullName evidence="6 7">D,D-heptose 1,7-bisphosphate phosphatase</fullName>
        <ecNumber evidence="7">3.1.3.-</ecNumber>
    </recommendedName>
</protein>
<evidence type="ECO:0000256" key="1">
    <source>
        <dbReference type="ARBA" id="ARBA00004496"/>
    </source>
</evidence>
<feature type="binding site" evidence="10">
    <location>
        <position position="101"/>
    </location>
    <ligand>
        <name>Zn(2+)</name>
        <dbReference type="ChEBI" id="CHEBI:29105"/>
    </ligand>
</feature>
<dbReference type="OrthoDB" id="9801899at2"/>
<dbReference type="PATRIC" id="fig|1653476.3.peg.161"/>
<dbReference type="Gene3D" id="3.40.50.1000">
    <property type="entry name" value="HAD superfamily/HAD-like"/>
    <property type="match status" value="1"/>
</dbReference>
<dbReference type="GO" id="GO:0046872">
    <property type="term" value="F:metal ion binding"/>
    <property type="evidence" value="ECO:0007669"/>
    <property type="project" value="UniProtKB-KW"/>
</dbReference>
<keyword evidence="10" id="KW-0460">Magnesium</keyword>
<name>A0A0U5AW03_9BACT</name>
<evidence type="ECO:0000256" key="3">
    <source>
        <dbReference type="ARBA" id="ARBA00022723"/>
    </source>
</evidence>
<evidence type="ECO:0000256" key="2">
    <source>
        <dbReference type="ARBA" id="ARBA00022490"/>
    </source>
</evidence>
<feature type="binding site" evidence="10">
    <location>
        <position position="10"/>
    </location>
    <ligand>
        <name>Mg(2+)</name>
        <dbReference type="ChEBI" id="CHEBI:18420"/>
    </ligand>
</feature>
<reference evidence="11 12" key="1">
    <citation type="journal article" date="2016" name="Int. J. Syst. Evol. Microbiol.">
        <title>Caldimicrobium thiodismutans sp. nov., a sulfur-disproportionating bacterium isolated from a hot spring, and emended description of the genus Caldimicrobium.</title>
        <authorList>
            <person name="Kojima H."/>
            <person name="Umezawa K."/>
            <person name="Fukui M."/>
        </authorList>
    </citation>
    <scope>NUCLEOTIDE SEQUENCE [LARGE SCALE GENOMIC DNA]</scope>
    <source>
        <strain evidence="11 12">TF1</strain>
    </source>
</reference>
<feature type="binding site" evidence="10">
    <location>
        <position position="99"/>
    </location>
    <ligand>
        <name>Zn(2+)</name>
        <dbReference type="ChEBI" id="CHEBI:29105"/>
    </ligand>
</feature>
<feature type="binding site" evidence="10">
    <location>
        <position position="91"/>
    </location>
    <ligand>
        <name>Zn(2+)</name>
        <dbReference type="ChEBI" id="CHEBI:29105"/>
    </ligand>
</feature>
<dbReference type="CDD" id="cd07503">
    <property type="entry name" value="HAD_HisB-N"/>
    <property type="match status" value="1"/>
</dbReference>
<feature type="active site" description="Nucleophile" evidence="8">
    <location>
        <position position="10"/>
    </location>
</feature>
<keyword evidence="3 10" id="KW-0479">Metal-binding</keyword>
<dbReference type="KEGG" id="cthi:THC_0159"/>
<evidence type="ECO:0000256" key="4">
    <source>
        <dbReference type="ARBA" id="ARBA00022801"/>
    </source>
</evidence>
<feature type="site" description="Contributes to substrate recognition" evidence="9">
    <location>
        <position position="102"/>
    </location>
</feature>
<dbReference type="InterPro" id="IPR023214">
    <property type="entry name" value="HAD_sf"/>
</dbReference>
<feature type="active site" description="Proton donor" evidence="8">
    <location>
        <position position="12"/>
    </location>
</feature>
<dbReference type="EC" id="3.1.3.-" evidence="7"/>
<feature type="binding site" evidence="10">
    <location>
        <position position="12"/>
    </location>
    <ligand>
        <name>Mg(2+)</name>
        <dbReference type="ChEBI" id="CHEBI:18420"/>
    </ligand>
</feature>
<comment type="cofactor">
    <cofactor evidence="10">
        <name>Zn(2+)</name>
        <dbReference type="ChEBI" id="CHEBI:29105"/>
    </cofactor>
</comment>
<dbReference type="AlphaFoldDB" id="A0A0U5AW03"/>
<keyword evidence="10" id="KW-0862">Zinc</keyword>
<dbReference type="InterPro" id="IPR006543">
    <property type="entry name" value="Histidinol-phos"/>
</dbReference>
<feature type="binding site" evidence="10">
    <location>
        <position position="128"/>
    </location>
    <ligand>
        <name>Mg(2+)</name>
        <dbReference type="ChEBI" id="CHEBI:18420"/>
    </ligand>
</feature>
<dbReference type="PIRSF" id="PIRSF004682">
    <property type="entry name" value="GmhB"/>
    <property type="match status" value="1"/>
</dbReference>
<dbReference type="PANTHER" id="PTHR42891:SF1">
    <property type="entry name" value="D-GLYCERO-BETA-D-MANNO-HEPTOSE-1,7-BISPHOSPHATE 7-PHOSPHATASE"/>
    <property type="match status" value="1"/>
</dbReference>
<dbReference type="SUPFAM" id="SSF56784">
    <property type="entry name" value="HAD-like"/>
    <property type="match status" value="1"/>
</dbReference>
<evidence type="ECO:0000256" key="10">
    <source>
        <dbReference type="PIRSR" id="PIRSR004682-4"/>
    </source>
</evidence>
<evidence type="ECO:0000256" key="6">
    <source>
        <dbReference type="ARBA" id="ARBA00031828"/>
    </source>
</evidence>
<keyword evidence="2 7" id="KW-0963">Cytoplasm</keyword>
<dbReference type="InterPro" id="IPR006549">
    <property type="entry name" value="HAD-SF_hydro_IIIA"/>
</dbReference>
<feature type="site" description="Stabilizes the phosphoryl group" evidence="9">
    <location>
        <position position="103"/>
    </location>
</feature>
<dbReference type="STRING" id="1653476.THC_0159"/>
<comment type="cofactor">
    <cofactor evidence="10">
        <name>Mg(2+)</name>
        <dbReference type="ChEBI" id="CHEBI:18420"/>
    </cofactor>
</comment>
<evidence type="ECO:0000256" key="8">
    <source>
        <dbReference type="PIRSR" id="PIRSR004682-1"/>
    </source>
</evidence>
<dbReference type="InterPro" id="IPR036412">
    <property type="entry name" value="HAD-like_sf"/>
</dbReference>
<evidence type="ECO:0000313" key="12">
    <source>
        <dbReference type="Proteomes" id="UP000068196"/>
    </source>
</evidence>
<feature type="site" description="Stabilizes the phosphoryl group" evidence="9">
    <location>
        <position position="52"/>
    </location>
</feature>
<dbReference type="Proteomes" id="UP000068196">
    <property type="component" value="Chromosome"/>
</dbReference>
<dbReference type="InterPro" id="IPR004446">
    <property type="entry name" value="Heptose_bisP_phosphatase"/>
</dbReference>
<evidence type="ECO:0000256" key="7">
    <source>
        <dbReference type="PIRNR" id="PIRNR004682"/>
    </source>
</evidence>
<dbReference type="EMBL" id="AP014945">
    <property type="protein sequence ID" value="BAU22559.1"/>
    <property type="molecule type" value="Genomic_DNA"/>
</dbReference>
<proteinExistence type="inferred from homology"/>
<evidence type="ECO:0000256" key="9">
    <source>
        <dbReference type="PIRSR" id="PIRSR004682-3"/>
    </source>
</evidence>
<dbReference type="PANTHER" id="PTHR42891">
    <property type="entry name" value="D-GLYCERO-BETA-D-MANNO-HEPTOSE-1,7-BISPHOSPHATE 7-PHOSPHATASE"/>
    <property type="match status" value="1"/>
</dbReference>
<evidence type="ECO:0000313" key="11">
    <source>
        <dbReference type="EMBL" id="BAU22559.1"/>
    </source>
</evidence>
<dbReference type="GO" id="GO:0016791">
    <property type="term" value="F:phosphatase activity"/>
    <property type="evidence" value="ECO:0007669"/>
    <property type="project" value="InterPro"/>
</dbReference>
<comment type="similarity">
    <text evidence="7">Belongs to the gmhB family.</text>
</comment>
<organism evidence="11 12">
    <name type="scientific">Caldimicrobium thiodismutans</name>
    <dbReference type="NCBI Taxonomy" id="1653476"/>
    <lineage>
        <taxon>Bacteria</taxon>
        <taxon>Pseudomonadati</taxon>
        <taxon>Thermodesulfobacteriota</taxon>
        <taxon>Thermodesulfobacteria</taxon>
        <taxon>Thermodesulfobacteriales</taxon>
        <taxon>Thermodesulfobacteriaceae</taxon>
        <taxon>Caldimicrobium</taxon>
    </lineage>
</organism>
<accession>A0A0U5AW03</accession>